<dbReference type="Gene3D" id="1.10.10.10">
    <property type="entry name" value="Winged helix-like DNA-binding domain superfamily/Winged helix DNA-binding domain"/>
    <property type="match status" value="3"/>
</dbReference>
<dbReference type="GO" id="GO:0003700">
    <property type="term" value="F:DNA-binding transcription factor activity"/>
    <property type="evidence" value="ECO:0007669"/>
    <property type="project" value="InterPro"/>
</dbReference>
<dbReference type="Pfam" id="PF01381">
    <property type="entry name" value="HTH_3"/>
    <property type="match status" value="1"/>
</dbReference>
<dbReference type="Proteomes" id="UP000638263">
    <property type="component" value="Unassembled WGS sequence"/>
</dbReference>
<evidence type="ECO:0000256" key="3">
    <source>
        <dbReference type="SAM" id="MobiDB-lite"/>
    </source>
</evidence>
<feature type="domain" description="HTH cro/C1-type" evidence="5">
    <location>
        <begin position="2966"/>
        <end position="3019"/>
    </location>
</feature>
<keyword evidence="1" id="KW-0238">DNA-binding</keyword>
<feature type="compositionally biased region" description="Basic and acidic residues" evidence="3">
    <location>
        <begin position="4369"/>
        <end position="4380"/>
    </location>
</feature>
<feature type="region of interest" description="Disordered" evidence="3">
    <location>
        <begin position="6535"/>
        <end position="6586"/>
    </location>
</feature>
<feature type="domain" description="HTH cro/C1-type" evidence="5">
    <location>
        <begin position="2791"/>
        <end position="2846"/>
    </location>
</feature>
<dbReference type="InterPro" id="IPR013324">
    <property type="entry name" value="RNA_pol_sigma_r3/r4-like"/>
</dbReference>
<dbReference type="SMART" id="SM00354">
    <property type="entry name" value="HTH_LACI"/>
    <property type="match status" value="1"/>
</dbReference>
<feature type="compositionally biased region" description="Polar residues" evidence="3">
    <location>
        <begin position="6261"/>
        <end position="6272"/>
    </location>
</feature>
<feature type="region of interest" description="Disordered" evidence="3">
    <location>
        <begin position="4365"/>
        <end position="4447"/>
    </location>
</feature>
<dbReference type="SUPFAM" id="SSF88659">
    <property type="entry name" value="Sigma3 and sigma4 domains of RNA polymerase sigma factors"/>
    <property type="match status" value="4"/>
</dbReference>
<feature type="region of interest" description="Disordered" evidence="3">
    <location>
        <begin position="5689"/>
        <end position="5722"/>
    </location>
</feature>
<dbReference type="GO" id="GO:0006352">
    <property type="term" value="P:DNA-templated transcription initiation"/>
    <property type="evidence" value="ECO:0007669"/>
    <property type="project" value="InterPro"/>
</dbReference>
<feature type="region of interest" description="Disordered" evidence="3">
    <location>
        <begin position="5931"/>
        <end position="6011"/>
    </location>
</feature>
<feature type="compositionally biased region" description="Basic and acidic residues" evidence="3">
    <location>
        <begin position="1627"/>
        <end position="1638"/>
    </location>
</feature>
<feature type="region of interest" description="Disordered" evidence="3">
    <location>
        <begin position="500"/>
        <end position="606"/>
    </location>
</feature>
<protein>
    <recommendedName>
        <fullName evidence="8">Helix-turn-helix domain-containing protein</fullName>
    </recommendedName>
</protein>
<dbReference type="CDD" id="cd01392">
    <property type="entry name" value="HTH_LacI"/>
    <property type="match status" value="2"/>
</dbReference>
<dbReference type="Gene3D" id="3.60.40.10">
    <property type="entry name" value="PPM-type phosphatase domain"/>
    <property type="match status" value="1"/>
</dbReference>
<dbReference type="PROSITE" id="PS50943">
    <property type="entry name" value="HTH_CROC1"/>
    <property type="match status" value="11"/>
</dbReference>
<feature type="region of interest" description="Disordered" evidence="3">
    <location>
        <begin position="3641"/>
        <end position="3660"/>
    </location>
</feature>
<dbReference type="InterPro" id="IPR000843">
    <property type="entry name" value="HTH_LacI"/>
</dbReference>
<gene>
    <name evidence="6" type="ORF">GCM10011588_30940</name>
</gene>
<dbReference type="PANTHER" id="PTHR46797:SF1">
    <property type="entry name" value="METHYLPHOSPHONATE SYNTHASE"/>
    <property type="match status" value="1"/>
</dbReference>
<keyword evidence="2" id="KW-0175">Coiled coil</keyword>
<dbReference type="InterPro" id="IPR036388">
    <property type="entry name" value="WH-like_DNA-bd_sf"/>
</dbReference>
<feature type="region of interest" description="Disordered" evidence="3">
    <location>
        <begin position="212"/>
        <end position="248"/>
    </location>
</feature>
<feature type="region of interest" description="Disordered" evidence="3">
    <location>
        <begin position="449"/>
        <end position="469"/>
    </location>
</feature>
<dbReference type="SUPFAM" id="SSF47413">
    <property type="entry name" value="lambda repressor-like DNA-binding domains"/>
    <property type="match status" value="14"/>
</dbReference>
<dbReference type="InterPro" id="IPR036457">
    <property type="entry name" value="PPM-type-like_dom_sf"/>
</dbReference>
<feature type="domain" description="HTH cro/C1-type" evidence="5">
    <location>
        <begin position="3129"/>
        <end position="3182"/>
    </location>
</feature>
<reference evidence="6" key="1">
    <citation type="journal article" date="2014" name="Int. J. Syst. Evol. Microbiol.">
        <title>Complete genome sequence of Corynebacterium casei LMG S-19264T (=DSM 44701T), isolated from a smear-ripened cheese.</title>
        <authorList>
            <consortium name="US DOE Joint Genome Institute (JGI-PGF)"/>
            <person name="Walter F."/>
            <person name="Albersmeier A."/>
            <person name="Kalinowski J."/>
            <person name="Ruckert C."/>
        </authorList>
    </citation>
    <scope>NUCLEOTIDE SEQUENCE</scope>
    <source>
        <strain evidence="6">CGMCC 4.3508</strain>
    </source>
</reference>
<dbReference type="Gene3D" id="1.10.260.40">
    <property type="entry name" value="lambda repressor-like DNA-binding domains"/>
    <property type="match status" value="9"/>
</dbReference>
<dbReference type="Pfam" id="PF13560">
    <property type="entry name" value="HTH_31"/>
    <property type="match status" value="3"/>
</dbReference>
<dbReference type="InterPro" id="IPR010982">
    <property type="entry name" value="Lambda_DNA-bd_dom_sf"/>
</dbReference>
<feature type="region of interest" description="Disordered" evidence="3">
    <location>
        <begin position="6230"/>
        <end position="6351"/>
    </location>
</feature>
<dbReference type="SMART" id="SM00278">
    <property type="entry name" value="HhH1"/>
    <property type="match status" value="5"/>
</dbReference>
<dbReference type="PROSITE" id="PS50932">
    <property type="entry name" value="HTH_LACI_2"/>
    <property type="match status" value="2"/>
</dbReference>
<dbReference type="Gene3D" id="3.90.210.10">
    <property type="entry name" value="Heat-Labile Enterotoxin, subunit A"/>
    <property type="match status" value="1"/>
</dbReference>
<dbReference type="InterPro" id="IPR001387">
    <property type="entry name" value="Cro/C1-type_HTH"/>
</dbReference>
<dbReference type="InterPro" id="IPR007630">
    <property type="entry name" value="RNA_pol_sigma70_r4"/>
</dbReference>
<evidence type="ECO:0008006" key="8">
    <source>
        <dbReference type="Google" id="ProtNLM"/>
    </source>
</evidence>
<proteinExistence type="predicted"/>
<dbReference type="SMART" id="SM00530">
    <property type="entry name" value="HTH_XRE"/>
    <property type="match status" value="14"/>
</dbReference>
<feature type="region of interest" description="Disordered" evidence="3">
    <location>
        <begin position="5175"/>
        <end position="5239"/>
    </location>
</feature>
<dbReference type="InterPro" id="IPR000792">
    <property type="entry name" value="Tscrpt_reg_LuxR_C"/>
</dbReference>
<feature type="region of interest" description="Disordered" evidence="3">
    <location>
        <begin position="1470"/>
        <end position="1490"/>
    </location>
</feature>
<feature type="compositionally biased region" description="Polar residues" evidence="3">
    <location>
        <begin position="591"/>
        <end position="606"/>
    </location>
</feature>
<dbReference type="GO" id="GO:0003677">
    <property type="term" value="F:DNA binding"/>
    <property type="evidence" value="ECO:0007669"/>
    <property type="project" value="UniProtKB-KW"/>
</dbReference>
<accession>A0A917RMI2</accession>
<evidence type="ECO:0000259" key="4">
    <source>
        <dbReference type="PROSITE" id="PS50932"/>
    </source>
</evidence>
<feature type="compositionally biased region" description="Basic and acidic residues" evidence="3">
    <location>
        <begin position="506"/>
        <end position="528"/>
    </location>
</feature>
<reference evidence="6" key="2">
    <citation type="submission" date="2020-09" db="EMBL/GenBank/DDBJ databases">
        <authorList>
            <person name="Sun Q."/>
            <person name="Zhou Y."/>
        </authorList>
    </citation>
    <scope>NUCLEOTIDE SEQUENCE</scope>
    <source>
        <strain evidence="6">CGMCC 4.3508</strain>
    </source>
</reference>
<dbReference type="InterPro" id="IPR016032">
    <property type="entry name" value="Sig_transdc_resp-reg_C-effctor"/>
</dbReference>
<feature type="compositionally biased region" description="Basic and acidic residues" evidence="3">
    <location>
        <begin position="6334"/>
        <end position="6350"/>
    </location>
</feature>
<evidence type="ECO:0000256" key="1">
    <source>
        <dbReference type="ARBA" id="ARBA00023125"/>
    </source>
</evidence>
<feature type="compositionally biased region" description="Low complexity" evidence="3">
    <location>
        <begin position="5183"/>
        <end position="5199"/>
    </location>
</feature>
<feature type="domain" description="HTH cro/C1-type" evidence="5">
    <location>
        <begin position="2540"/>
        <end position="2594"/>
    </location>
</feature>
<dbReference type="PANTHER" id="PTHR46797">
    <property type="entry name" value="HTH-TYPE TRANSCRIPTIONAL REGULATOR"/>
    <property type="match status" value="1"/>
</dbReference>
<feature type="domain" description="HTH lacI-type" evidence="4">
    <location>
        <begin position="6978"/>
        <end position="7019"/>
    </location>
</feature>
<feature type="compositionally biased region" description="Low complexity" evidence="3">
    <location>
        <begin position="1599"/>
        <end position="1621"/>
    </location>
</feature>
<dbReference type="EMBL" id="BMMH01000005">
    <property type="protein sequence ID" value="GGL14215.1"/>
    <property type="molecule type" value="Genomic_DNA"/>
</dbReference>
<dbReference type="InterPro" id="IPR003583">
    <property type="entry name" value="Hlx-hairpin-Hlx_DNA-bd_motif"/>
</dbReference>
<sequence>MRELVPELQQRALRHSTADFIRHHALSTLMPALTLAEAETGQYGSDVDLTRPDGPADRTARLAGLLGVPAPAVANQIDALERNGSLDPIRELLQPAGIAPAAAEALRQHVEATAPATTLQRALFTDEQALNHMIPLRDRLAAELGLPIADVDGAEGMRTLDPALTEARDALAAALGYPVAGINPGVARDILGEAVGDHLPAVHIAESDVRDDTAAAAADSGPLGHDSQHGTSQDAAAQKSDTQNSDVDRGTADDIVAAASRYLALSALLDSVVQIHRRSPNSCVNNAVTGMRVLCPDNAGRFRAPPTNLEGYGRDTVRDIFGAGLEETGSLDEVVESLKSRPGGISVLVYKWKDTRANGTSTEADDHMVLLVNDSTSVDQPNLVVVDLAASRDRNTENDYGPRDLRSRRTLLNRAVGFDDWRREQEVFINRMPAEERRFETIEFDRDGNLVSGSRTEAPDAENLPPSQRVDVPSAMQDEINAIPVGQPGLDEAMFVRSGAAGDISNDTRRDEFRPAGSRPHDGPDHITDNPGPTPASARPTANTTPGSAAAASGNPAQPNTPAANNAPPGTSPWKNRAATPPHTGDGPPQSADTAESDVTVQSDGWFTPSSAAATLLDLDRWYSAETQRAQAYQQARALFTRFHPAAAHCVGMLVDDRATYDQIAGQTSRTPGEVDELLQEAGAFLAAMASDTRPATDVELLAWLQLRYPSFDDHLHRLSREKPILWRVVEQVFLHGESIDAAAAAQGGGQARIRGRLREAATAVESWIIEELRPAWSPVPLDNDGFAEWTAQRNSATPNDLKGLAASQEKAWIAYFHWFLLDRTLNETGTVLGMSRSGARNYVEIALNELRGAHFGRIHSDGRPDWLTGAPAADRVPSADDAAAPPTTTTSVELFDQMRRRNPEVFGRIDRLLARRYAQHWHQVFQLAAHERLGPADMVAPLGVSKTRVFNWTRNLRARAVELYSNARPQEVLLRMEWLEAHYGPLDRFVDQLPADQQRVFTACYGEGLGHTTIAEQQQTSRKVVADRMLTAAAAVETAVLREGGDRLIADIPDEDRGLSAWLQEHDPRFASNFDRLRVEHPYLWQVLDRVHAGRTWQVVSDELGLSLPAVGERMAAAQRIMRGYCYEEAHRRLLPAAWLGVAPAGAVSDRVPRPDIGGWLTEYRRESGKNQSEFAGGRYARRVMRYQRGDQIPRPRYLRDLLDMHNVSPVIARRLLMVFYGGRGVAWYDPAGAFAPPLDESDSITEWLIADRRYLGKTTPQYAGRLNHRAVQFIESGANVPRMRTLRLLAEANGWSSEVLHAAVRKRFEHVPETAEPEEAELFWRLVDTPVDEEQIDEIVRRYLWIVQAVLGRGGYRARPDYDDVFQICSLGLMRAIGNHAPWGAFVPYAWAFVAMEAWHATREIRFANLNPRDRNLVLAVRAELARLTQSWARNEEHIPDSAVAERLEIAESEVSWVRRVAGVPSSLDEPDAVRESESRGSRLGDDTAQVPFDSVVFGDRVQQALEDLPDPVRARQLVVLHFMRERPLSEVAERIGLSLEDAKQLFVQVVDRLRESLADLAAAAQIGPFDDLADEGGPSPGPAENRTGGAPDSIGSKPSHSAADSSSPNSANALSRARGAWITARRDDKGRRDGRTMTAADLAGAVDVDPSTMSRIERGSTRPRPGLFVKIGRALGVPRSEFVDIARNVYPDADFDLAPAAYPLDAPGRWLSAMLHDRDMSWNELVEASGISAKYLNSIGKGETVPGAAVFLSLCQELNLGAEAIGTAADRFFPGTPADLAPTAYAREERGLWLRAQRNDHGISDEELAQAAGIGTERLRSVERAERELGVVDFLSVCKALGLGREAIDTAADRFFPGVRVGLDPAAYAPEEHGLWLRALRYDRGISPEEVAEAAGISTTHLRSIETGERAPGVVVFLSLCDALGIETDVTGRAAGRFYPEARFDLDRTAYTSGEQGLWFRALRYHYRLQRSDVADDTGLTDRYIGQIERGERIPSRRAFRLLGRELGIGPIDLDAAEDHFSASALTDGPGLRFDDLTAGNEAQADLVERQIVGLLEGWSDPAYVREIAAAVGASIRWGQGPISLRAELDADAVHVDLVDITGDHSYVRVEWRLGRTPGPVERAAEPPVERSSEEIDLDRLMEMYGESAPEEIPPYQREVRRIRNAVEARLLEYDADVSVDVVDSIMRAVSELVTNAKKHLYSNASSAGLAPEEVLDLAIRVGGDDEQVHIAVTNDIAPGVAAKLPKWTADEQSVDREGGRGTQLVIAESTVAVRRIIFANGKNTIEHSVEFHATPPAGDVAVTHSRSTTRKPATIRYTTTGRFLRRPVQEPADAVPDHVVACAGSTIQAAWADGLDDALIPHQDTESWDDLVTGLTTGLAEIVDADRALAERLDREIDSLLEPDNPRHSSVFVVERDGIAHAFYVTQLDGVIFVHDTNVPRIADPDLGGKSIARIRDRGTWQQFFRESFARVDRAFFAHFESAAGVLAPLPHEPAAALDGTDAPVRGRPIDRDSGASTREWVDPADSGFESITDWLIADRESRGLSRADLAARMGRSKSGVASVELGRKRVTVDYLREYAAVVGIPERVLTSAVARLEPRLVNFFGDSVPQPTDDRFRTTGEWLVALRELHGWTAKEAAGRIGVDATTLRRTEKGQQRITANHLRAVGTAYELPTGVLRAAAVRFAPELVDYLADSLPEPTDTRYRTLNMWLTAVRKQHDWTTGQLADRMGVWVGTVREVEAGGTVTQDYLRAFAAAFSVPDETLRLAERRFTTPDPLEFESIGDWLRAVRERHDLDQAQLGALMDRHRTAVSMVENGRRRPGLGYLRDVIDALGTPDAEILSAALYFDLPLADHFRESIPDPTEPEFRTLGDWLRAVREHHQWTQKALGARMGRGDEAVLKAERDIAVTRNHLRDFGKALRIPRATLHAATLRLAPHLADAFSAAAPDPRDLRFETIGDWLAAVRHHRTWTQQELADRASLTRLRVLRAEHSESLPDELSRHIADVLGIPEQIIEIAQRRFTVPDPADPSFGTLGDWLRANRERFGWSRQELADRINDHRVAIWDAEATNRPIGPRLLRDLRAALGIPIETMQQAVLRFAPELQDYFGTSLPRARDRTSVAKWVTAVRRHHGLTKKDLATRMERHPRTVADVENGGRATLDFLRRLRDSIGMPSEALREAIEQFSVPGDSEERPEDALFWQLIDTPVGSSDETRIRNSIFEQFDWIAIAAARRWYSRQESADDLTQRFRESLFGAIRNHVPGGPPFAAHAWRSARGAMLSSYFESRFPNLDRPTRLQVVRVYTFFNRHVAQTGSRPDVDQMAEALDLTPAEVRNAQQLITGKTVSLNANQARQGRPLEVADPTLATADVEFTTTVRAALQNLPDPATAELVVGALIQGLSPGEVEAQLNISKETFQQLTLEVSAVLRTVFTRPTEANQDDEDQPGAASDSIGSRPSEDAARRPSPNNDPSAAAVPVAHIRTHLAELRAAEQANTPATERIRQLTEFANAVEEMESAAAAMARTRADADAEARWQSALSTVSSIVATVEAAARDTARHDEAVRMLARLGGAVVGQVHLVYAALFEHMRDAGQYVDEVDDTDEHEFARSARQYESLVKQIDWLDALITVLEHSSPKDRSQQYRSLIDTNPRDPDPRPLDLAALQSWLMREATGSADRSTELEQRAAAAVIRHRAALAAVGELDRLLIPTDPRGPVDTEQPSTVTDARASSVTAPAESMPTADPAATPQRTDGRAHREVDLGHAAGVTDIGGKSADQRHRRNQDAFAIATATVSGERMTLAIVTDGVSHSTGAELAAQVGSEAAAEVLARRAAAAEAGAGWDPVAVVTEAVEAAQQAVLDLIATEEFAATSDADSPKATIVVALVTPTQVITDSRGDARVMWISLDDSASRELAEPDTYVPQYMEMFGITEREAMGRPEADKPLTGLGNGWQREWQPPQPQVFEPTGPGIVGLFTDGPIKHLAGSPSNPRTTAESIAETVARHFTRSGTLLGAAQAFIQGAIAAKQTNDNLTAVLLEGPADAIGARPDRTTGRIGARPSRTEYDGAEISRQYHPEVDEFWRRRRVEVIVLDEDDDGSFIGPDKKKLTTGRGQHCFLILRSGKIVTTKDGSAEHPILLHSYMSTHADENEKRIHQRIEGPSIVAGGGFWHLVDGRPEMIGFFSGMILAHATKTPRFWAQARHRLSRNFDLSNIFIQSDDEHIGGAWQNPPENTEESSVETFTRASVTALDLPALENKVAQHLRGGNEEFWFEVETVEFPPEGGMSIDAIIHPVLGEPAEVTIEIGRGGGPATAHYGRFDPGPEPARTIPAFRAVHDVLTQWISASGIAWSDDAAFAAVAGSDDAIGARPDRTPGDRDDTATPSPAREQPRPNRSRHIGARPTRSELPDDAQAAYPRPAGARWSANTVTQADRPVSDGPEAASPASADMRTRFGDSIRQQAATAVDNQIDLGKLTLTAAGRGRLLDEIAEDIMVAAGQILTSGPPTDAHIVAAIAGARIHEYLRFARFRQGIRTALRDEVRSGPLGQQLAGLSPAELEGRLDRLARSRPDQQRCLVLRHRNGLSVRATARTMGVGVDTVHTLESRGALSIAGAPIVEAVADTEPEPEPARTRRPTADPLALLKVTAAFQHGRAAAGTGDTTAIDALTATIEQLDNPHHRQALKLRFVQDMAIPQIAASLDQPRSVGATKQLLRRAVRVLAQQLDAADRGLKVPAPARNAALVAPEGIRSILGPLARRFRFSKNGRVVFLGGSMVQAEVESFLGKFLALQPQLAALGAQPWFTATQLRIRQTLAKAPLARYYNSYNAPSITDSTDPAAPLQGIRASVEPDGTLRSTVLRSEHTPPGHQMFDDMWAAIGHHVRRIAGQWEPNEVLHGNLNTFDQLLQQGHSPQEAAFGTWTGKMARHLGFTEVTVEVDSDNRSVWALFTNRITDPTGAPDDEASHVTHEARARPGSFKVPDGVAFTMDAFAHLVDRQRGLFFGVDPDSSGSAGTPSRASFTEYAHVPTGELARQIQSVGDSAHERIRRLRIVRDELIAEGGADALSLSEPRNTGTEVATSDLRRLERRINEEEVLTAAELRQALARAEQLAIAEITRSPNGVLRRGDLVEIFTRAEDYAAATEQAASIRRQGGPAVVRRLHIDLSGRIMVEELSDGSLAAPANQPTTAFPSSSPDDPTDPAIGARPRRSPWSRTNQQVADAQSTGITGQAEPTAGPSTDNPHPIPQLAAYFGADATEQTLVQTVNPDDVTGASTAHTEKVAQWWESLGDGAPQRTGLPQLQRELDLSDAQYEVFQAHSWYIGNADGIPYTVRDKANRLAIDQRIEQFLERRPGTRRRLRTSLTAAQRAELANLLRLRSQLPRIEAKAAGLTGRPKVQLVAFDPAAHGENGRVIIAIGDLDNAEIVNMIANGFGATTAVLYNRSGYALSLNEIAALRADGAPVATVAHIGYHCPTDASVAVPRKAAEGGDILACDTAGIHATRAHYARRPGHVPLPRLFNVVGHSYGSTTTCYAGQGRRLAGIIDQVILTGSPGIGWGIEHADDFGAPVWVLGDPDDPVAQLGNDAPYADRRKLGVGLGLAPTAAAFGATVLTTEVPAGRKFAMGFSDRLDRNLFKPHASYYLWRDWPGRVPARGLDNIGWVLVGRGDRAEVRDPHGADRPGWIRARAADRFGSSDHTDNTGGPLQAPIHPGSDDPIGSAPTNVPLDPFDAAQVVELVSSASSAPVQWQPVAQVHDDELLAAAAATDIDLAAIRRRWEVIATDYPRSGWRTGGGLLFRGDERPHTVALAEGFVPLQQRDGRVVYTTVRVNRAADYGESVKMNDRTSQWSVVHQIFVIDAPGGFGVVDEFDGVVAVHWPGGLRSERIVGCFEIPAEIWQGDFAALADELRQYWRPNPRYQPHDAPIATEVMPTAADSVDETARPQSDSDENTDPPARRDQSQGKSIPQPAPTSPSDRGRQDDNPIGYRPRHGPAESRWAIGSPQDSSRNAADEPQLSEDHLRVLRWITDGWDNARITEALRGQQASKYVGEVASALGIANKRYLIAAEATRRGLVQPRSPLADLGKRLTPRQIVVLAHLSRGRTRGEIATMFGISSRTVDKHVNRALPDIGSPTLVTAMPRIVGALDTFDKEALARLAASISDTTAGRSRDETLAQRLSPTEAAVLRQVRQGRTHTEIAAESGMSAHEVRRVLADARRKVGDSDRSRLAALHAEERAHKSKNAAAPTRAGKTSVPNEPAPAPRQDGNTSRPGTVTGPTAPLSPAADQPRTTNRGQTPDPAVQSPWSRAKSGTPGDAPTASLPDQSTGLPRSDSIGARPRSEDPGSGSNDHEAHRAAAAAAGPLALLSAARAGDETAREQLWQRFSRDIAMRVSAGAMADRPDRRELVGQVLRGVFDLAFDPEGPAAPVRDVEAWLRAIARDVVDRMVFRHVCAGVATVLQGRGMESSPAYRLLVDPIPAEAAQQAMAALAGTRYDRWLRQSFWTGGNPADVANLPLFNQAAVRQLLRVVAEAVGKDVPAISEEPDSYPADAALDQNDDATHTPQADPADPLGDISERTDEGSDSDAAPPSPALLRVALLRDPDLVIPHFASLPGPEALYAELHFGYGWPTGKIAASTGDTESSVRGGLEHIAHLSVGKLPSEMVASYQDVRPDHAFTIEDLAREAGTSPAEADDALNGSPGVGPETRQKVFAAADRLRSHREVLCAFMFHDRQASWGLDGRVLAAATTSELESAIGRLGVLEQQVIESRFEELRSVAETAARLGMAESVVRVLERTAVRGLVEGLAAVVDPAVAREFGAPVAGVRFAAFEAVVRLRRLERDYPGVLQPSEFAEAAQAPYSAVRLINQVHGIVSNGEDSAGAPSRALAILRAALRDPDPAIPHFPGLAEPEALYAELYFGYGWPVDKVATSTGADQESVYDRLARFAELSVAKLPLEIVARHRVAGAHRTPTTANLAGKVETSPAGISRALNGTPGVGPEMRQKVFAAADRLGYQRSDFVLLRRELLCAFMFHDRQASWGLDGRVLAAATKDELHGAIGRLGETAHRVIESRFEELRSVAETAARLGMAESVVRVLERTAVRGLVEGLAAVVDPAVAREFGAPVAGVRFAAFEAVVRLRRLERDYPGVLQPSEFAEAAQAPYSAVRLINQVHGSDSAAGDGTGTRTGYVASAPRGTVSIDGLPGSELEVPGEALYFRPNATGKMTLHRPEEVLDSSRLVRQRDHIVAGVVTAAIMSAGSDSEVSLELGAVEVPGSFHPNIEQALGGPTLLHLRHGNLSVECKLWYRIFDSGRIEALVFYKNVPDTADTDFRTVTRAIDAAFRSRFPGSSIDVEEYRDDGTDFRRRQIRPEGAIPRRTEWHAVEDADGRRLHRTGLTVSSAADSDSARARGARDAADWVFEMLGECGWGDPDRVGAAEDATFDLVADALSTSRGEVTVTMTVTDRTSPVLVEVTGTADVETPPDKGAAHPASEPRIPARPTPWSGAAQRIFDAW</sequence>
<evidence type="ECO:0000313" key="7">
    <source>
        <dbReference type="Proteomes" id="UP000638263"/>
    </source>
</evidence>
<name>A0A917RMI2_9NOCA</name>
<dbReference type="Gene3D" id="1.20.140.160">
    <property type="match status" value="1"/>
</dbReference>
<feature type="compositionally biased region" description="Low complexity" evidence="3">
    <location>
        <begin position="540"/>
        <end position="569"/>
    </location>
</feature>
<feature type="region of interest" description="Disordered" evidence="3">
    <location>
        <begin position="1572"/>
        <end position="1639"/>
    </location>
</feature>
<keyword evidence="7" id="KW-1185">Reference proteome</keyword>
<organism evidence="6 7">
    <name type="scientific">Nocardia jinanensis</name>
    <dbReference type="NCBI Taxonomy" id="382504"/>
    <lineage>
        <taxon>Bacteria</taxon>
        <taxon>Bacillati</taxon>
        <taxon>Actinomycetota</taxon>
        <taxon>Actinomycetes</taxon>
        <taxon>Mycobacteriales</taxon>
        <taxon>Nocardiaceae</taxon>
        <taxon>Nocardia</taxon>
    </lineage>
</organism>
<dbReference type="GO" id="GO:0006281">
    <property type="term" value="P:DNA repair"/>
    <property type="evidence" value="ECO:0007669"/>
    <property type="project" value="InterPro"/>
</dbReference>
<feature type="compositionally biased region" description="Polar residues" evidence="3">
    <location>
        <begin position="229"/>
        <end position="245"/>
    </location>
</feature>
<feature type="compositionally biased region" description="Polar residues" evidence="3">
    <location>
        <begin position="5209"/>
        <end position="5225"/>
    </location>
</feature>
<feature type="domain" description="HTH cro/C1-type" evidence="5">
    <location>
        <begin position="1880"/>
        <end position="1934"/>
    </location>
</feature>
<feature type="compositionally biased region" description="Basic and acidic residues" evidence="3">
    <location>
        <begin position="1474"/>
        <end position="1488"/>
    </location>
</feature>
<feature type="compositionally biased region" description="Polar residues" evidence="3">
    <location>
        <begin position="3721"/>
        <end position="3735"/>
    </location>
</feature>
<dbReference type="SMART" id="SM00421">
    <property type="entry name" value="HTH_LUXR"/>
    <property type="match status" value="2"/>
</dbReference>
<dbReference type="SUPFAM" id="SSF81606">
    <property type="entry name" value="PP2C-like"/>
    <property type="match status" value="1"/>
</dbReference>
<evidence type="ECO:0000259" key="5">
    <source>
        <dbReference type="PROSITE" id="PS50943"/>
    </source>
</evidence>
<feature type="domain" description="HTH cro/C1-type" evidence="5">
    <location>
        <begin position="1797"/>
        <end position="1851"/>
    </location>
</feature>
<feature type="region of interest" description="Disordered" evidence="3">
    <location>
        <begin position="3438"/>
        <end position="3477"/>
    </location>
</feature>
<dbReference type="CDD" id="cd00093">
    <property type="entry name" value="HTH_XRE"/>
    <property type="match status" value="10"/>
</dbReference>
<feature type="domain" description="HTH cro/C1-type" evidence="5">
    <location>
        <begin position="2628"/>
        <end position="2682"/>
    </location>
</feature>
<feature type="domain" description="HTH cro/C1-type" evidence="5">
    <location>
        <begin position="1963"/>
        <end position="2017"/>
    </location>
</feature>
<feature type="domain" description="HTH cro/C1-type" evidence="5">
    <location>
        <begin position="1635"/>
        <end position="1685"/>
    </location>
</feature>
<feature type="region of interest" description="Disordered" evidence="3">
    <location>
        <begin position="3712"/>
        <end position="3757"/>
    </location>
</feature>
<feature type="domain" description="HTH cro/C1-type" evidence="5">
    <location>
        <begin position="2716"/>
        <end position="2769"/>
    </location>
</feature>
<dbReference type="SUPFAM" id="SSF46894">
    <property type="entry name" value="C-terminal effector domain of the bipartite response regulators"/>
    <property type="match status" value="2"/>
</dbReference>
<feature type="domain" description="HTH lacI-type" evidence="4">
    <location>
        <begin position="6672"/>
        <end position="6713"/>
    </location>
</feature>
<feature type="region of interest" description="Disordered" evidence="3">
    <location>
        <begin position="7471"/>
        <end position="7496"/>
    </location>
</feature>
<comment type="caution">
    <text evidence="6">The sequence shown here is derived from an EMBL/GenBank/DDBJ whole genome shotgun (WGS) entry which is preliminary data.</text>
</comment>
<evidence type="ECO:0000313" key="6">
    <source>
        <dbReference type="EMBL" id="GGL14215.1"/>
    </source>
</evidence>
<feature type="coiled-coil region" evidence="2">
    <location>
        <begin position="5080"/>
        <end position="5108"/>
    </location>
</feature>
<feature type="domain" description="HTH cro/C1-type" evidence="5">
    <location>
        <begin position="3043"/>
        <end position="3097"/>
    </location>
</feature>
<evidence type="ECO:0000256" key="2">
    <source>
        <dbReference type="SAM" id="Coils"/>
    </source>
</evidence>
<dbReference type="Pfam" id="PF04545">
    <property type="entry name" value="Sigma70_r4"/>
    <property type="match status" value="1"/>
</dbReference>
<dbReference type="GO" id="GO:0005829">
    <property type="term" value="C:cytosol"/>
    <property type="evidence" value="ECO:0007669"/>
    <property type="project" value="TreeGrafter"/>
</dbReference>
<dbReference type="InterPro" id="IPR050807">
    <property type="entry name" value="TransReg_Diox_bact_type"/>
</dbReference>